<keyword evidence="8" id="KW-0449">Lipoprotein</keyword>
<accession>A0AAV1E2N6</accession>
<evidence type="ECO:0000256" key="11">
    <source>
        <dbReference type="SAM" id="SignalP"/>
    </source>
</evidence>
<name>A0AAV1E2N6_OLDCO</name>
<organism evidence="13 14">
    <name type="scientific">Oldenlandia corymbosa var. corymbosa</name>
    <dbReference type="NCBI Taxonomy" id="529605"/>
    <lineage>
        <taxon>Eukaryota</taxon>
        <taxon>Viridiplantae</taxon>
        <taxon>Streptophyta</taxon>
        <taxon>Embryophyta</taxon>
        <taxon>Tracheophyta</taxon>
        <taxon>Spermatophyta</taxon>
        <taxon>Magnoliopsida</taxon>
        <taxon>eudicotyledons</taxon>
        <taxon>Gunneridae</taxon>
        <taxon>Pentapetalae</taxon>
        <taxon>asterids</taxon>
        <taxon>lamiids</taxon>
        <taxon>Gentianales</taxon>
        <taxon>Rubiaceae</taxon>
        <taxon>Rubioideae</taxon>
        <taxon>Spermacoceae</taxon>
        <taxon>Hedyotis-Oldenlandia complex</taxon>
        <taxon>Oldenlandia</taxon>
    </lineage>
</organism>
<dbReference type="Pfam" id="PF14368">
    <property type="entry name" value="LTP_2"/>
    <property type="match status" value="1"/>
</dbReference>
<evidence type="ECO:0000259" key="12">
    <source>
        <dbReference type="Pfam" id="PF14368"/>
    </source>
</evidence>
<dbReference type="Gene3D" id="1.10.110.10">
    <property type="entry name" value="Plant lipid-transfer and hydrophobic proteins"/>
    <property type="match status" value="1"/>
</dbReference>
<keyword evidence="7" id="KW-0325">Glycoprotein</keyword>
<evidence type="ECO:0000256" key="3">
    <source>
        <dbReference type="ARBA" id="ARBA00022475"/>
    </source>
</evidence>
<evidence type="ECO:0000313" key="14">
    <source>
        <dbReference type="Proteomes" id="UP001161247"/>
    </source>
</evidence>
<dbReference type="InterPro" id="IPR016140">
    <property type="entry name" value="Bifunc_inhib/LTP/seed_store"/>
</dbReference>
<feature type="region of interest" description="Disordered" evidence="9">
    <location>
        <begin position="122"/>
        <end position="145"/>
    </location>
</feature>
<protein>
    <submittedName>
        <fullName evidence="13">OLC1v1014354C1</fullName>
    </submittedName>
</protein>
<dbReference type="PANTHER" id="PTHR33044">
    <property type="entry name" value="BIFUNCTIONAL INHIBITOR/LIPID-TRANSFER PROTEIN/SEED STORAGE 2S ALBUMIN SUPERFAMILY PROTEIN-RELATED"/>
    <property type="match status" value="1"/>
</dbReference>
<keyword evidence="3" id="KW-1003">Cell membrane</keyword>
<dbReference type="InterPro" id="IPR036312">
    <property type="entry name" value="Bifun_inhib/LTP/seed_sf"/>
</dbReference>
<keyword evidence="10" id="KW-1133">Transmembrane helix</keyword>
<evidence type="ECO:0000256" key="7">
    <source>
        <dbReference type="ARBA" id="ARBA00023180"/>
    </source>
</evidence>
<dbReference type="InterPro" id="IPR043325">
    <property type="entry name" value="LTSS"/>
</dbReference>
<feature type="transmembrane region" description="Helical" evidence="10">
    <location>
        <begin position="153"/>
        <end position="173"/>
    </location>
</feature>
<evidence type="ECO:0000256" key="8">
    <source>
        <dbReference type="ARBA" id="ARBA00023288"/>
    </source>
</evidence>
<evidence type="ECO:0000256" key="1">
    <source>
        <dbReference type="ARBA" id="ARBA00004609"/>
    </source>
</evidence>
<proteinExistence type="inferred from homology"/>
<keyword evidence="5 11" id="KW-0732">Signal</keyword>
<feature type="chain" id="PRO_5043550178" evidence="11">
    <location>
        <begin position="28"/>
        <end position="174"/>
    </location>
</feature>
<gene>
    <name evidence="13" type="ORF">OLC1_LOCUS20659</name>
</gene>
<keyword evidence="10" id="KW-0812">Transmembrane</keyword>
<dbReference type="GO" id="GO:0098552">
    <property type="term" value="C:side of membrane"/>
    <property type="evidence" value="ECO:0007669"/>
    <property type="project" value="UniProtKB-KW"/>
</dbReference>
<sequence length="174" mass="18209">MAVSKVYSSFLFLIVILTTIYVAAVAAAPPSTPGPPQLPCVQQLIPCQPFLKQTTTPPAACCIPMNELVKNSVDCLCQVINTPDILKTFNITQADAFHLANSCHANADPSMCNKNGTVSPGASPAVPLTPPGSTASNSSSHKSNDGVGVRSQFGVLSAMIDLFLFLIVSNMGIF</sequence>
<dbReference type="Proteomes" id="UP001161247">
    <property type="component" value="Chromosome 7"/>
</dbReference>
<evidence type="ECO:0000313" key="13">
    <source>
        <dbReference type="EMBL" id="CAI9113701.1"/>
    </source>
</evidence>
<keyword evidence="10" id="KW-0472">Membrane</keyword>
<reference evidence="13" key="1">
    <citation type="submission" date="2023-03" db="EMBL/GenBank/DDBJ databases">
        <authorList>
            <person name="Julca I."/>
        </authorList>
    </citation>
    <scope>NUCLEOTIDE SEQUENCE</scope>
</reference>
<dbReference type="AlphaFoldDB" id="A0AAV1E2N6"/>
<dbReference type="SUPFAM" id="SSF47699">
    <property type="entry name" value="Bifunctional inhibitor/lipid-transfer protein/seed storage 2S albumin"/>
    <property type="match status" value="1"/>
</dbReference>
<dbReference type="EMBL" id="OX459124">
    <property type="protein sequence ID" value="CAI9113701.1"/>
    <property type="molecule type" value="Genomic_DNA"/>
</dbReference>
<evidence type="ECO:0000256" key="9">
    <source>
        <dbReference type="SAM" id="MobiDB-lite"/>
    </source>
</evidence>
<evidence type="ECO:0000256" key="2">
    <source>
        <dbReference type="ARBA" id="ARBA00009748"/>
    </source>
</evidence>
<comment type="subcellular location">
    <subcellularLocation>
        <location evidence="1">Cell membrane</location>
        <topology evidence="1">Lipid-anchor</topology>
        <topology evidence="1">GPI-anchor</topology>
    </subcellularLocation>
</comment>
<keyword evidence="6" id="KW-1015">Disulfide bond</keyword>
<dbReference type="CDD" id="cd00010">
    <property type="entry name" value="AAI_LTSS"/>
    <property type="match status" value="1"/>
</dbReference>
<evidence type="ECO:0000256" key="4">
    <source>
        <dbReference type="ARBA" id="ARBA00022622"/>
    </source>
</evidence>
<comment type="similarity">
    <text evidence="2">Belongs to the plant LTP family.</text>
</comment>
<evidence type="ECO:0000256" key="6">
    <source>
        <dbReference type="ARBA" id="ARBA00023157"/>
    </source>
</evidence>
<feature type="signal peptide" evidence="11">
    <location>
        <begin position="1"/>
        <end position="27"/>
    </location>
</feature>
<feature type="domain" description="Bifunctional inhibitor/plant lipid transfer protein/seed storage helical" evidence="12">
    <location>
        <begin position="24"/>
        <end position="112"/>
    </location>
</feature>
<keyword evidence="14" id="KW-1185">Reference proteome</keyword>
<dbReference type="GO" id="GO:0005886">
    <property type="term" value="C:plasma membrane"/>
    <property type="evidence" value="ECO:0007669"/>
    <property type="project" value="UniProtKB-SubCell"/>
</dbReference>
<evidence type="ECO:0000256" key="5">
    <source>
        <dbReference type="ARBA" id="ARBA00022729"/>
    </source>
</evidence>
<evidence type="ECO:0000256" key="10">
    <source>
        <dbReference type="SAM" id="Phobius"/>
    </source>
</evidence>
<keyword evidence="4" id="KW-0336">GPI-anchor</keyword>